<dbReference type="PANTHER" id="PTHR43877:SF2">
    <property type="entry name" value="AMINOALKYLPHOSPHONATE N-ACETYLTRANSFERASE-RELATED"/>
    <property type="match status" value="1"/>
</dbReference>
<dbReference type="EMBL" id="JBHTBF010000002">
    <property type="protein sequence ID" value="MFC7316703.1"/>
    <property type="molecule type" value="Genomic_DNA"/>
</dbReference>
<dbReference type="CDD" id="cd04301">
    <property type="entry name" value="NAT_SF"/>
    <property type="match status" value="1"/>
</dbReference>
<protein>
    <submittedName>
        <fullName evidence="4">N-acetyltransferase family protein</fullName>
    </submittedName>
</protein>
<feature type="domain" description="N-acetyltransferase" evidence="3">
    <location>
        <begin position="7"/>
        <end position="168"/>
    </location>
</feature>
<dbReference type="Proteomes" id="UP001596547">
    <property type="component" value="Unassembled WGS sequence"/>
</dbReference>
<dbReference type="SUPFAM" id="SSF55729">
    <property type="entry name" value="Acyl-CoA N-acyltransferases (Nat)"/>
    <property type="match status" value="1"/>
</dbReference>
<keyword evidence="2" id="KW-0012">Acyltransferase</keyword>
<sequence length="168" mass="18510">MEQHADVIVRPYDPSADWPALWELKAAFERELGGDEGAKATKYEGKLTDAYRDRYRDWVADCAGRDPGCVLVAADDGPVGYLFLLPEALALIWDAAVVNELYLAPAYRGTGLAGELMDAALAHAAEQDLPLPRVVLDVDPNNERAYAFYDGYGFESWAEMVSYGLEDS</sequence>
<dbReference type="InterPro" id="IPR000182">
    <property type="entry name" value="GNAT_dom"/>
</dbReference>
<keyword evidence="1" id="KW-0808">Transferase</keyword>
<gene>
    <name evidence="4" type="ORF">ACFQPE_07835</name>
</gene>
<evidence type="ECO:0000256" key="2">
    <source>
        <dbReference type="ARBA" id="ARBA00023315"/>
    </source>
</evidence>
<accession>A0ABD6A8X6</accession>
<comment type="caution">
    <text evidence="4">The sequence shown here is derived from an EMBL/GenBank/DDBJ whole genome shotgun (WGS) entry which is preliminary data.</text>
</comment>
<organism evidence="4 5">
    <name type="scientific">Halomarina halobia</name>
    <dbReference type="NCBI Taxonomy" id="3033386"/>
    <lineage>
        <taxon>Archaea</taxon>
        <taxon>Methanobacteriati</taxon>
        <taxon>Methanobacteriota</taxon>
        <taxon>Stenosarchaea group</taxon>
        <taxon>Halobacteria</taxon>
        <taxon>Halobacteriales</taxon>
        <taxon>Natronomonadaceae</taxon>
        <taxon>Halomarina</taxon>
    </lineage>
</organism>
<name>A0ABD6A8X6_9EURY</name>
<evidence type="ECO:0000256" key="1">
    <source>
        <dbReference type="ARBA" id="ARBA00022679"/>
    </source>
</evidence>
<dbReference type="RefSeq" id="WP_368410816.1">
    <property type="nucleotide sequence ID" value="NZ_CP119992.1"/>
</dbReference>
<dbReference type="PROSITE" id="PS51186">
    <property type="entry name" value="GNAT"/>
    <property type="match status" value="1"/>
</dbReference>
<dbReference type="InterPro" id="IPR050832">
    <property type="entry name" value="Bact_Acetyltransf"/>
</dbReference>
<dbReference type="Gene3D" id="3.40.630.30">
    <property type="match status" value="1"/>
</dbReference>
<evidence type="ECO:0000313" key="5">
    <source>
        <dbReference type="Proteomes" id="UP001596547"/>
    </source>
</evidence>
<dbReference type="GeneID" id="79316649"/>
<proteinExistence type="predicted"/>
<dbReference type="Pfam" id="PF00583">
    <property type="entry name" value="Acetyltransf_1"/>
    <property type="match status" value="1"/>
</dbReference>
<dbReference type="InterPro" id="IPR016181">
    <property type="entry name" value="Acyl_CoA_acyltransferase"/>
</dbReference>
<dbReference type="AlphaFoldDB" id="A0ABD6A8X6"/>
<reference evidence="4 5" key="1">
    <citation type="journal article" date="2019" name="Int. J. Syst. Evol. Microbiol.">
        <title>The Global Catalogue of Microorganisms (GCM) 10K type strain sequencing project: providing services to taxonomists for standard genome sequencing and annotation.</title>
        <authorList>
            <consortium name="The Broad Institute Genomics Platform"/>
            <consortium name="The Broad Institute Genome Sequencing Center for Infectious Disease"/>
            <person name="Wu L."/>
            <person name="Ma J."/>
        </authorList>
    </citation>
    <scope>NUCLEOTIDE SEQUENCE [LARGE SCALE GENOMIC DNA]</scope>
    <source>
        <strain evidence="4 5">PSR21</strain>
    </source>
</reference>
<dbReference type="PANTHER" id="PTHR43877">
    <property type="entry name" value="AMINOALKYLPHOSPHONATE N-ACETYLTRANSFERASE-RELATED-RELATED"/>
    <property type="match status" value="1"/>
</dbReference>
<dbReference type="GO" id="GO:0016746">
    <property type="term" value="F:acyltransferase activity"/>
    <property type="evidence" value="ECO:0007669"/>
    <property type="project" value="UniProtKB-KW"/>
</dbReference>
<evidence type="ECO:0000259" key="3">
    <source>
        <dbReference type="PROSITE" id="PS51186"/>
    </source>
</evidence>
<evidence type="ECO:0000313" key="4">
    <source>
        <dbReference type="EMBL" id="MFC7316703.1"/>
    </source>
</evidence>
<keyword evidence="5" id="KW-1185">Reference proteome</keyword>